<dbReference type="Proteomes" id="UP000611640">
    <property type="component" value="Chromosome"/>
</dbReference>
<sequence length="247" mass="26312">MSSFAVLVRTEAKLFGREPMAVLWAIAFPPLLLVVLGCVPAFRVHQHDLGGLRVIDLYVPIMILFVVAMTAVNTLPATIGLYRERGVLRRLSTTPMPASRLLLAQVVVNVAVEVLVLLLVVGLGRIGFGVALPRQPLGYLVAFLLVLCAMLALGMMIAAVAPNTKVSNALGMILFFPLMFFGGLWLPVAAMPAVLRHIAEFTPAGAATQALGDAAAGSWPGWGHLAVLAGYALVFGTVAVRSFRWDS</sequence>
<feature type="transmembrane region" description="Helical" evidence="6">
    <location>
        <begin position="21"/>
        <end position="42"/>
    </location>
</feature>
<feature type="transmembrane region" description="Helical" evidence="6">
    <location>
        <begin position="102"/>
        <end position="126"/>
    </location>
</feature>
<comment type="subcellular location">
    <subcellularLocation>
        <location evidence="6">Cell membrane</location>
        <topology evidence="6">Multi-pass membrane protein</topology>
    </subcellularLocation>
    <subcellularLocation>
        <location evidence="1">Membrane</location>
        <topology evidence="1">Multi-pass membrane protein</topology>
    </subcellularLocation>
</comment>
<keyword evidence="9" id="KW-1185">Reference proteome</keyword>
<feature type="domain" description="ABC transmembrane type-2" evidence="7">
    <location>
        <begin position="20"/>
        <end position="246"/>
    </location>
</feature>
<organism evidence="8 9">
    <name type="scientific">Actinocatenispora thailandica</name>
    <dbReference type="NCBI Taxonomy" id="227318"/>
    <lineage>
        <taxon>Bacteria</taxon>
        <taxon>Bacillati</taxon>
        <taxon>Actinomycetota</taxon>
        <taxon>Actinomycetes</taxon>
        <taxon>Micromonosporales</taxon>
        <taxon>Micromonosporaceae</taxon>
        <taxon>Actinocatenispora</taxon>
    </lineage>
</organism>
<feature type="transmembrane region" description="Helical" evidence="6">
    <location>
        <begin position="138"/>
        <end position="161"/>
    </location>
</feature>
<dbReference type="AlphaFoldDB" id="A0A7R7HV64"/>
<evidence type="ECO:0000256" key="4">
    <source>
        <dbReference type="ARBA" id="ARBA00023136"/>
    </source>
</evidence>
<evidence type="ECO:0000256" key="3">
    <source>
        <dbReference type="ARBA" id="ARBA00022989"/>
    </source>
</evidence>
<dbReference type="PRINTS" id="PR00164">
    <property type="entry name" value="ABC2TRNSPORT"/>
</dbReference>
<protein>
    <recommendedName>
        <fullName evidence="6">Transport permease protein</fullName>
    </recommendedName>
</protein>
<keyword evidence="2 6" id="KW-0812">Transmembrane</keyword>
<feature type="transmembrane region" description="Helical" evidence="6">
    <location>
        <begin position="173"/>
        <end position="195"/>
    </location>
</feature>
<feature type="transmembrane region" description="Helical" evidence="6">
    <location>
        <begin position="221"/>
        <end position="240"/>
    </location>
</feature>
<evidence type="ECO:0000313" key="9">
    <source>
        <dbReference type="Proteomes" id="UP000611640"/>
    </source>
</evidence>
<dbReference type="GO" id="GO:0043190">
    <property type="term" value="C:ATP-binding cassette (ABC) transporter complex"/>
    <property type="evidence" value="ECO:0007669"/>
    <property type="project" value="InterPro"/>
</dbReference>
<dbReference type="PANTHER" id="PTHR43027">
    <property type="entry name" value="DOXORUBICIN RESISTANCE ABC TRANSPORTER PERMEASE PROTEIN DRRC-RELATED"/>
    <property type="match status" value="1"/>
</dbReference>
<evidence type="ECO:0000256" key="5">
    <source>
        <dbReference type="ARBA" id="ARBA00023251"/>
    </source>
</evidence>
<accession>A0A7R7HV64</accession>
<name>A0A7R7HV64_9ACTN</name>
<dbReference type="KEGG" id="atl:Athai_07340"/>
<dbReference type="PROSITE" id="PS51012">
    <property type="entry name" value="ABC_TM2"/>
    <property type="match status" value="1"/>
</dbReference>
<dbReference type="GO" id="GO:0046677">
    <property type="term" value="P:response to antibiotic"/>
    <property type="evidence" value="ECO:0007669"/>
    <property type="project" value="UniProtKB-KW"/>
</dbReference>
<evidence type="ECO:0000313" key="8">
    <source>
        <dbReference type="EMBL" id="BCJ33231.1"/>
    </source>
</evidence>
<keyword evidence="6" id="KW-0813">Transport</keyword>
<dbReference type="Pfam" id="PF01061">
    <property type="entry name" value="ABC2_membrane"/>
    <property type="match status" value="1"/>
</dbReference>
<dbReference type="InterPro" id="IPR000412">
    <property type="entry name" value="ABC_2_transport"/>
</dbReference>
<dbReference type="RefSeq" id="WP_203960156.1">
    <property type="nucleotide sequence ID" value="NZ_AP023355.1"/>
</dbReference>
<feature type="transmembrane region" description="Helical" evidence="6">
    <location>
        <begin position="57"/>
        <end position="82"/>
    </location>
</feature>
<keyword evidence="4 6" id="KW-0472">Membrane</keyword>
<evidence type="ECO:0000256" key="6">
    <source>
        <dbReference type="RuleBase" id="RU361157"/>
    </source>
</evidence>
<evidence type="ECO:0000256" key="1">
    <source>
        <dbReference type="ARBA" id="ARBA00004141"/>
    </source>
</evidence>
<comment type="similarity">
    <text evidence="6">Belongs to the ABC-2 integral membrane protein family.</text>
</comment>
<dbReference type="InterPro" id="IPR013525">
    <property type="entry name" value="ABC2_TM"/>
</dbReference>
<dbReference type="InterPro" id="IPR047817">
    <property type="entry name" value="ABC2_TM_bact-type"/>
</dbReference>
<keyword evidence="5" id="KW-0046">Antibiotic resistance</keyword>
<keyword evidence="6" id="KW-1003">Cell membrane</keyword>
<evidence type="ECO:0000256" key="2">
    <source>
        <dbReference type="ARBA" id="ARBA00022692"/>
    </source>
</evidence>
<dbReference type="PIRSF" id="PIRSF006648">
    <property type="entry name" value="DrrB"/>
    <property type="match status" value="1"/>
</dbReference>
<keyword evidence="3 6" id="KW-1133">Transmembrane helix</keyword>
<gene>
    <name evidence="8" type="ORF">Athai_07340</name>
</gene>
<proteinExistence type="inferred from homology"/>
<dbReference type="InterPro" id="IPR052902">
    <property type="entry name" value="ABC-2_transporter"/>
</dbReference>
<evidence type="ECO:0000259" key="7">
    <source>
        <dbReference type="PROSITE" id="PS51012"/>
    </source>
</evidence>
<dbReference type="PANTHER" id="PTHR43027:SF2">
    <property type="entry name" value="TRANSPORT PERMEASE PROTEIN"/>
    <property type="match status" value="1"/>
</dbReference>
<reference evidence="8 9" key="1">
    <citation type="submission" date="2020-08" db="EMBL/GenBank/DDBJ databases">
        <title>Whole genome shotgun sequence of Actinocatenispora thailandica NBRC 105041.</title>
        <authorList>
            <person name="Komaki H."/>
            <person name="Tamura T."/>
        </authorList>
    </citation>
    <scope>NUCLEOTIDE SEQUENCE [LARGE SCALE GENOMIC DNA]</scope>
    <source>
        <strain evidence="8 9">NBRC 105041</strain>
    </source>
</reference>
<dbReference type="GO" id="GO:0140359">
    <property type="term" value="F:ABC-type transporter activity"/>
    <property type="evidence" value="ECO:0007669"/>
    <property type="project" value="InterPro"/>
</dbReference>
<dbReference type="EMBL" id="AP023355">
    <property type="protein sequence ID" value="BCJ33231.1"/>
    <property type="molecule type" value="Genomic_DNA"/>
</dbReference>